<dbReference type="PANTHER" id="PTHR13887">
    <property type="entry name" value="GLUTATHIONE S-TRANSFERASE KAPPA"/>
    <property type="match status" value="1"/>
</dbReference>
<protein>
    <submittedName>
        <fullName evidence="10">Protein-disulfide isomerase</fullName>
    </submittedName>
</protein>
<evidence type="ECO:0000313" key="12">
    <source>
        <dbReference type="Proteomes" id="UP000293637"/>
    </source>
</evidence>
<sequence>MKKRLPIILLLTFLVILSACAQQKKDAPSAPQATKHNKPLIVEYGDYKCPYCKKVETQVMPTIKKKYIDTGKADYQFINMAFLGKDSIIGARAGHAVNAIAPQAYLDFQQKIYAAQEKNDDKEWITPKLIDKQIDQLNISQQQKHKIKADYKQENSQSWKAADKDKQLYKKHHISKAPTVFINGKKVKDPYDIKSWEQQLDK</sequence>
<keyword evidence="4" id="KW-1015">Disulfide bond</keyword>
<dbReference type="Proteomes" id="UP000293637">
    <property type="component" value="Unassembled WGS sequence"/>
</dbReference>
<feature type="chain" id="PRO_5015050342" evidence="6">
    <location>
        <begin position="22"/>
        <end position="202"/>
    </location>
</feature>
<keyword evidence="13" id="KW-1185">Reference proteome</keyword>
<dbReference type="InterPro" id="IPR012336">
    <property type="entry name" value="Thioredoxin-like_fold"/>
</dbReference>
<feature type="signal peptide" evidence="6">
    <location>
        <begin position="1"/>
        <end position="21"/>
    </location>
</feature>
<evidence type="ECO:0000313" key="13">
    <source>
        <dbReference type="Proteomes" id="UP000325462"/>
    </source>
</evidence>
<dbReference type="GO" id="GO:0016853">
    <property type="term" value="F:isomerase activity"/>
    <property type="evidence" value="ECO:0007669"/>
    <property type="project" value="UniProtKB-KW"/>
</dbReference>
<dbReference type="RefSeq" id="WP_002460296.1">
    <property type="nucleotide sequence ID" value="NZ_AP021848.1"/>
</dbReference>
<evidence type="ECO:0000256" key="3">
    <source>
        <dbReference type="ARBA" id="ARBA00023002"/>
    </source>
</evidence>
<dbReference type="EMBL" id="LRQI01000058">
    <property type="protein sequence ID" value="KXA38054.1"/>
    <property type="molecule type" value="Genomic_DNA"/>
</dbReference>
<evidence type="ECO:0000313" key="11">
    <source>
        <dbReference type="Proteomes" id="UP000070063"/>
    </source>
</evidence>
<dbReference type="Pfam" id="PF13462">
    <property type="entry name" value="Thioredoxin_4"/>
    <property type="match status" value="1"/>
</dbReference>
<dbReference type="GeneID" id="58091291"/>
<dbReference type="PANTHER" id="PTHR13887:SF14">
    <property type="entry name" value="DISULFIDE BOND FORMATION PROTEIN D"/>
    <property type="match status" value="1"/>
</dbReference>
<dbReference type="GO" id="GO:0016491">
    <property type="term" value="F:oxidoreductase activity"/>
    <property type="evidence" value="ECO:0007669"/>
    <property type="project" value="UniProtKB-KW"/>
</dbReference>
<keyword evidence="5" id="KW-0676">Redox-active center</keyword>
<keyword evidence="2 6" id="KW-0732">Signal</keyword>
<comment type="similarity">
    <text evidence="1">Belongs to the thioredoxin family. DsbA subfamily.</text>
</comment>
<evidence type="ECO:0000256" key="6">
    <source>
        <dbReference type="SAM" id="SignalP"/>
    </source>
</evidence>
<dbReference type="EMBL" id="CP041722">
    <property type="protein sequence ID" value="QEX37516.1"/>
    <property type="molecule type" value="Genomic_DNA"/>
</dbReference>
<dbReference type="PROSITE" id="PS51257">
    <property type="entry name" value="PROKAR_LIPOPROTEIN"/>
    <property type="match status" value="1"/>
</dbReference>
<evidence type="ECO:0000313" key="8">
    <source>
        <dbReference type="EMBL" id="KXA38054.1"/>
    </source>
</evidence>
<gene>
    <name evidence="10" type="ORF">EQ812_01290</name>
    <name evidence="9" type="ORF">FO454_00760</name>
    <name evidence="8" type="ORF">HMPREF3225_01357</name>
</gene>
<evidence type="ECO:0000259" key="7">
    <source>
        <dbReference type="Pfam" id="PF13462"/>
    </source>
</evidence>
<dbReference type="EMBL" id="SCHB01000001">
    <property type="protein sequence ID" value="TBW73466.1"/>
    <property type="molecule type" value="Genomic_DNA"/>
</dbReference>
<dbReference type="Proteomes" id="UP000325462">
    <property type="component" value="Chromosome"/>
</dbReference>
<dbReference type="AlphaFoldDB" id="A0A133Q5A6"/>
<dbReference type="InterPro" id="IPR036249">
    <property type="entry name" value="Thioredoxin-like_sf"/>
</dbReference>
<evidence type="ECO:0000313" key="10">
    <source>
        <dbReference type="EMBL" id="TBW73466.1"/>
    </source>
</evidence>
<dbReference type="eggNOG" id="COG1651">
    <property type="taxonomic scope" value="Bacteria"/>
</dbReference>
<evidence type="ECO:0000256" key="2">
    <source>
        <dbReference type="ARBA" id="ARBA00022729"/>
    </source>
</evidence>
<dbReference type="Gene3D" id="3.40.30.10">
    <property type="entry name" value="Glutaredoxin"/>
    <property type="match status" value="1"/>
</dbReference>
<name>A0A133Q5A6_STALU</name>
<evidence type="ECO:0000256" key="5">
    <source>
        <dbReference type="ARBA" id="ARBA00023284"/>
    </source>
</evidence>
<keyword evidence="3" id="KW-0560">Oxidoreductase</keyword>
<reference evidence="8 11" key="1">
    <citation type="submission" date="2016-01" db="EMBL/GenBank/DDBJ databases">
        <authorList>
            <person name="Mitreva M."/>
            <person name="Pepin K.H."/>
            <person name="Mihindukulasuriya K.A."/>
            <person name="Fulton R."/>
            <person name="Fronick C."/>
            <person name="O'Laughlin M."/>
            <person name="Miner T."/>
            <person name="Herter B."/>
            <person name="Rosa B.A."/>
            <person name="Cordes M."/>
            <person name="Tomlinson C."/>
            <person name="Wollam A."/>
            <person name="Palsikar V.B."/>
            <person name="Mardis E.R."/>
            <person name="Wilson R.K."/>
        </authorList>
    </citation>
    <scope>NUCLEOTIDE SEQUENCE [LARGE SCALE GENOMIC DNA]</scope>
    <source>
        <strain evidence="8 11">MJR7738</strain>
    </source>
</reference>
<organism evidence="10 12">
    <name type="scientific">Staphylococcus lugdunensis</name>
    <dbReference type="NCBI Taxonomy" id="28035"/>
    <lineage>
        <taxon>Bacteria</taxon>
        <taxon>Bacillati</taxon>
        <taxon>Bacillota</taxon>
        <taxon>Bacilli</taxon>
        <taxon>Bacillales</taxon>
        <taxon>Staphylococcaceae</taxon>
        <taxon>Staphylococcus</taxon>
    </lineage>
</organism>
<feature type="domain" description="Thioredoxin-like fold" evidence="7">
    <location>
        <begin position="39"/>
        <end position="202"/>
    </location>
</feature>
<proteinExistence type="inferred from homology"/>
<reference evidence="10 12" key="2">
    <citation type="journal article" date="2019" name="Sci. Transl. Med.">
        <title>Quorum sensing between bacterial species on the skin protects against epidermal injury in atopic dermatitis.</title>
        <authorList>
            <person name="Williams M.R."/>
        </authorList>
    </citation>
    <scope>NUCLEOTIDE SEQUENCE [LARGE SCALE GENOMIC DNA]</scope>
    <source>
        <strain evidence="10 12">E7</strain>
    </source>
</reference>
<dbReference type="Proteomes" id="UP000070063">
    <property type="component" value="Unassembled WGS sequence"/>
</dbReference>
<accession>A0A133Q5A6</accession>
<reference evidence="9 13" key="3">
    <citation type="submission" date="2019-07" db="EMBL/GenBank/DDBJ databases">
        <title>Comparative genome analysis of staphylococcus lugdunensis shows clonal complex-dependent diversity of the putative virulence factor, ess/type vii locus.</title>
        <authorList>
            <person name="Lebeurre J."/>
            <person name="Dahyot S."/>
            <person name="Diene S."/>
            <person name="Paulay A."/>
            <person name="Aubourg M."/>
            <person name="Argemi X."/>
            <person name="Giard J.-C."/>
            <person name="Tournier I."/>
            <person name="Francois P."/>
            <person name="Pestel-Caron M."/>
        </authorList>
    </citation>
    <scope>NUCLEOTIDE SEQUENCE [LARGE SCALE GENOMIC DNA]</scope>
    <source>
        <strain evidence="9 13">SL13</strain>
    </source>
</reference>
<dbReference type="SUPFAM" id="SSF52833">
    <property type="entry name" value="Thioredoxin-like"/>
    <property type="match status" value="1"/>
</dbReference>
<evidence type="ECO:0000256" key="4">
    <source>
        <dbReference type="ARBA" id="ARBA00023157"/>
    </source>
</evidence>
<keyword evidence="10" id="KW-0413">Isomerase</keyword>
<evidence type="ECO:0000256" key="1">
    <source>
        <dbReference type="ARBA" id="ARBA00005791"/>
    </source>
</evidence>
<evidence type="ECO:0000313" key="9">
    <source>
        <dbReference type="EMBL" id="QEX37516.1"/>
    </source>
</evidence>
<dbReference type="OMA" id="APEDRYF"/>
<dbReference type="STRING" id="28035.B6N84_02705"/>